<dbReference type="Pfam" id="PF01569">
    <property type="entry name" value="PAP2"/>
    <property type="match status" value="1"/>
</dbReference>
<dbReference type="SUPFAM" id="SSF48317">
    <property type="entry name" value="Acid phosphatase/Vanadium-dependent haloperoxidase"/>
    <property type="match status" value="1"/>
</dbReference>
<keyword evidence="2" id="KW-0812">Transmembrane</keyword>
<dbReference type="GO" id="GO:0042392">
    <property type="term" value="F:sphingosine-1-phosphate phosphatase activity"/>
    <property type="evidence" value="ECO:0007669"/>
    <property type="project" value="TreeGrafter"/>
</dbReference>
<gene>
    <name evidence="4" type="ORF">V1264_006282</name>
</gene>
<keyword evidence="2" id="KW-1133">Transmembrane helix</keyword>
<feature type="transmembrane region" description="Helical" evidence="2">
    <location>
        <begin position="186"/>
        <end position="208"/>
    </location>
</feature>
<reference evidence="4 5" key="1">
    <citation type="submission" date="2024-02" db="EMBL/GenBank/DDBJ databases">
        <title>Chromosome-scale genome assembly of the rough periwinkle Littorina saxatilis.</title>
        <authorList>
            <person name="De Jode A."/>
            <person name="Faria R."/>
            <person name="Formenti G."/>
            <person name="Sims Y."/>
            <person name="Smith T.P."/>
            <person name="Tracey A."/>
            <person name="Wood J.M.D."/>
            <person name="Zagrodzka Z.B."/>
            <person name="Johannesson K."/>
            <person name="Butlin R.K."/>
            <person name="Leder E.H."/>
        </authorList>
    </citation>
    <scope>NUCLEOTIDE SEQUENCE [LARGE SCALE GENOMIC DNA]</scope>
    <source>
        <strain evidence="4">Snail1</strain>
        <tissue evidence="4">Muscle</tissue>
    </source>
</reference>
<feature type="transmembrane region" description="Helical" evidence="2">
    <location>
        <begin position="96"/>
        <end position="116"/>
    </location>
</feature>
<feature type="domain" description="Phosphatidic acid phosphatase type 2/haloperoxidase" evidence="3">
    <location>
        <begin position="94"/>
        <end position="204"/>
    </location>
</feature>
<dbReference type="AlphaFoldDB" id="A0AAN9AYF7"/>
<protein>
    <recommendedName>
        <fullName evidence="3">Phosphatidic acid phosphatase type 2/haloperoxidase domain-containing protein</fullName>
    </recommendedName>
</protein>
<keyword evidence="2" id="KW-0472">Membrane</keyword>
<sequence length="226" mass="25436">MRKRPNENTGQNPTEQNQGPTENAQQMKRSPLDSIIALDQKWTAALSVCANEDSPLVKLRPLMKALEISLHGVLWLAGTAIAFFMCHRINDIELLVNLFFLLILDLIVVGSTKLMFRRGRPTNNRMDMFATVSVDIFSFPSGHSTRAAMVTCFLVGKVVKKRYSPFVIALCGCLGLSRIMLGRHHILDVVFGLIIGVLEFVCYLPFWVPFSVVEPWLDDLLSHLHL</sequence>
<name>A0AAN9AYF7_9CAEN</name>
<feature type="region of interest" description="Disordered" evidence="1">
    <location>
        <begin position="1"/>
        <end position="26"/>
    </location>
</feature>
<feature type="compositionally biased region" description="Polar residues" evidence="1">
    <location>
        <begin position="7"/>
        <end position="26"/>
    </location>
</feature>
<evidence type="ECO:0000256" key="1">
    <source>
        <dbReference type="SAM" id="MobiDB-lite"/>
    </source>
</evidence>
<proteinExistence type="predicted"/>
<evidence type="ECO:0000313" key="4">
    <source>
        <dbReference type="EMBL" id="KAK7094779.1"/>
    </source>
</evidence>
<organism evidence="4 5">
    <name type="scientific">Littorina saxatilis</name>
    <dbReference type="NCBI Taxonomy" id="31220"/>
    <lineage>
        <taxon>Eukaryota</taxon>
        <taxon>Metazoa</taxon>
        <taxon>Spiralia</taxon>
        <taxon>Lophotrochozoa</taxon>
        <taxon>Mollusca</taxon>
        <taxon>Gastropoda</taxon>
        <taxon>Caenogastropoda</taxon>
        <taxon>Littorinimorpha</taxon>
        <taxon>Littorinoidea</taxon>
        <taxon>Littorinidae</taxon>
        <taxon>Littorina</taxon>
    </lineage>
</organism>
<dbReference type="PANTHER" id="PTHR14969:SF13">
    <property type="entry name" value="AT30094P"/>
    <property type="match status" value="1"/>
</dbReference>
<dbReference type="EMBL" id="JBAMIC010000018">
    <property type="protein sequence ID" value="KAK7094779.1"/>
    <property type="molecule type" value="Genomic_DNA"/>
</dbReference>
<dbReference type="InterPro" id="IPR036938">
    <property type="entry name" value="PAP2/HPO_sf"/>
</dbReference>
<feature type="transmembrane region" description="Helical" evidence="2">
    <location>
        <begin position="68"/>
        <end position="90"/>
    </location>
</feature>
<dbReference type="PANTHER" id="PTHR14969">
    <property type="entry name" value="SPHINGOSINE-1-PHOSPHATE PHOSPHOHYDROLASE"/>
    <property type="match status" value="1"/>
</dbReference>
<dbReference type="Gene3D" id="1.20.144.10">
    <property type="entry name" value="Phosphatidic acid phosphatase type 2/haloperoxidase"/>
    <property type="match status" value="1"/>
</dbReference>
<dbReference type="InterPro" id="IPR000326">
    <property type="entry name" value="PAP2/HPO"/>
</dbReference>
<evidence type="ECO:0000259" key="3">
    <source>
        <dbReference type="SMART" id="SM00014"/>
    </source>
</evidence>
<keyword evidence="5" id="KW-1185">Reference proteome</keyword>
<comment type="caution">
    <text evidence="4">The sequence shown here is derived from an EMBL/GenBank/DDBJ whole genome shotgun (WGS) entry which is preliminary data.</text>
</comment>
<dbReference type="SMART" id="SM00014">
    <property type="entry name" value="acidPPc"/>
    <property type="match status" value="1"/>
</dbReference>
<accession>A0AAN9AYF7</accession>
<dbReference type="Proteomes" id="UP001374579">
    <property type="component" value="Unassembled WGS sequence"/>
</dbReference>
<evidence type="ECO:0000313" key="5">
    <source>
        <dbReference type="Proteomes" id="UP001374579"/>
    </source>
</evidence>
<evidence type="ECO:0000256" key="2">
    <source>
        <dbReference type="SAM" id="Phobius"/>
    </source>
</evidence>